<reference evidence="10" key="3">
    <citation type="submission" date="2023-04" db="EMBL/GenBank/DDBJ databases">
        <authorList>
            <person name="Wang Y."/>
        </authorList>
    </citation>
    <scope>NUCLEOTIDE SEQUENCE</scope>
    <source>
        <strain evidence="10">ZW18</strain>
    </source>
</reference>
<dbReference type="Proteomes" id="UP000181860">
    <property type="component" value="Unassembled WGS sequence"/>
</dbReference>
<dbReference type="Gene3D" id="3.40.50.510">
    <property type="entry name" value="Phosphotransferase system, mannose-type IIA component"/>
    <property type="match status" value="1"/>
</dbReference>
<keyword evidence="5" id="KW-0808">Transferase</keyword>
<evidence type="ECO:0000256" key="2">
    <source>
        <dbReference type="ARBA" id="ARBA00022448"/>
    </source>
</evidence>
<gene>
    <name evidence="10" type="ORF">QEJ78_09605</name>
    <name evidence="9" type="ORF">SAMN02983011_01166</name>
</gene>
<evidence type="ECO:0000313" key="12">
    <source>
        <dbReference type="Proteomes" id="UP001242513"/>
    </source>
</evidence>
<dbReference type="EMBL" id="CP123735">
    <property type="protein sequence ID" value="WGO85587.1"/>
    <property type="molecule type" value="Genomic_DNA"/>
</dbReference>
<keyword evidence="3" id="KW-0963">Cytoplasm</keyword>
<dbReference type="PANTHER" id="PTHR33799:SF1">
    <property type="entry name" value="PTS SYSTEM MANNOSE-SPECIFIC EIIAB COMPONENT-RELATED"/>
    <property type="match status" value="1"/>
</dbReference>
<dbReference type="GO" id="GO:0016020">
    <property type="term" value="C:membrane"/>
    <property type="evidence" value="ECO:0007669"/>
    <property type="project" value="InterPro"/>
</dbReference>
<dbReference type="PANTHER" id="PTHR33799">
    <property type="entry name" value="PTS PERMEASE-RELATED-RELATED"/>
    <property type="match status" value="1"/>
</dbReference>
<dbReference type="InterPro" id="IPR004701">
    <property type="entry name" value="PTS_EIIA_man-typ"/>
</dbReference>
<comment type="subcellular location">
    <subcellularLocation>
        <location evidence="1">Cytoplasm</location>
    </subcellularLocation>
</comment>
<evidence type="ECO:0000313" key="10">
    <source>
        <dbReference type="EMBL" id="WGO85587.1"/>
    </source>
</evidence>
<name>A0AAX3UD08_9LACO</name>
<dbReference type="Pfam" id="PF03610">
    <property type="entry name" value="EIIA-man"/>
    <property type="match status" value="1"/>
</dbReference>
<dbReference type="RefSeq" id="WP_013854725.1">
    <property type="nucleotide sequence ID" value="NZ_CP061341.1"/>
</dbReference>
<dbReference type="CDD" id="cd00006">
    <property type="entry name" value="PTS_IIA_man"/>
    <property type="match status" value="1"/>
</dbReference>
<dbReference type="AlphaFoldDB" id="A0AAX3UD08"/>
<sequence>MELLIATHEGLASGLISAHDMLAGKNDQIASIELTDTGIRDFKERFAQIMQRYQAGQVLILTDLKNGTPHLIAEEYEQQHPDRVRVVSGVNLPMVLELSHRLITASLDDSAQKAIEIGRNQIAVDQMQLV</sequence>
<dbReference type="GO" id="GO:0005737">
    <property type="term" value="C:cytoplasm"/>
    <property type="evidence" value="ECO:0007669"/>
    <property type="project" value="UniProtKB-SubCell"/>
</dbReference>
<evidence type="ECO:0000256" key="7">
    <source>
        <dbReference type="ARBA" id="ARBA00022777"/>
    </source>
</evidence>
<accession>A0AAX3UD08</accession>
<feature type="domain" description="PTS EIIA type-4" evidence="8">
    <location>
        <begin position="1"/>
        <end position="122"/>
    </location>
</feature>
<proteinExistence type="predicted"/>
<dbReference type="GeneID" id="72687615"/>
<dbReference type="GO" id="GO:0009401">
    <property type="term" value="P:phosphoenolpyruvate-dependent sugar phosphotransferase system"/>
    <property type="evidence" value="ECO:0007669"/>
    <property type="project" value="UniProtKB-KW"/>
</dbReference>
<keyword evidence="2" id="KW-0813">Transport</keyword>
<dbReference type="PROSITE" id="PS51096">
    <property type="entry name" value="PTS_EIIA_TYPE_4"/>
    <property type="match status" value="1"/>
</dbReference>
<evidence type="ECO:0000313" key="9">
    <source>
        <dbReference type="EMBL" id="SDA53084.1"/>
    </source>
</evidence>
<dbReference type="SUPFAM" id="SSF53062">
    <property type="entry name" value="PTS system fructose IIA component-like"/>
    <property type="match status" value="1"/>
</dbReference>
<dbReference type="InterPro" id="IPR036662">
    <property type="entry name" value="PTS_EIIA_man-typ_sf"/>
</dbReference>
<dbReference type="GO" id="GO:0016301">
    <property type="term" value="F:kinase activity"/>
    <property type="evidence" value="ECO:0007669"/>
    <property type="project" value="UniProtKB-KW"/>
</dbReference>
<evidence type="ECO:0000313" key="11">
    <source>
        <dbReference type="Proteomes" id="UP000181860"/>
    </source>
</evidence>
<organism evidence="10 12">
    <name type="scientific">Lactobacillus kefiranofaciens</name>
    <dbReference type="NCBI Taxonomy" id="267818"/>
    <lineage>
        <taxon>Bacteria</taxon>
        <taxon>Bacillati</taxon>
        <taxon>Bacillota</taxon>
        <taxon>Bacilli</taxon>
        <taxon>Lactobacillales</taxon>
        <taxon>Lactobacillaceae</taxon>
        <taxon>Lactobacillus</taxon>
    </lineage>
</organism>
<dbReference type="Proteomes" id="UP001242513">
    <property type="component" value="Chromosome"/>
</dbReference>
<keyword evidence="7" id="KW-0418">Kinase</keyword>
<evidence type="ECO:0000256" key="4">
    <source>
        <dbReference type="ARBA" id="ARBA00022597"/>
    </source>
</evidence>
<dbReference type="EMBL" id="FMXC01000010">
    <property type="protein sequence ID" value="SDA53084.1"/>
    <property type="molecule type" value="Genomic_DNA"/>
</dbReference>
<keyword evidence="6" id="KW-0598">Phosphotransferase system</keyword>
<reference evidence="9 11" key="1">
    <citation type="submission" date="2016-10" db="EMBL/GenBank/DDBJ databases">
        <authorList>
            <person name="Varghese N."/>
            <person name="Submissions S."/>
        </authorList>
    </citation>
    <scope>NUCLEOTIDE SEQUENCE [LARGE SCALE GENOMIC DNA]</scope>
    <source>
        <strain evidence="9 11">ATCC 43761</strain>
    </source>
</reference>
<evidence type="ECO:0000259" key="8">
    <source>
        <dbReference type="PROSITE" id="PS51096"/>
    </source>
</evidence>
<dbReference type="InterPro" id="IPR051471">
    <property type="entry name" value="Bacterial_PTS_sugar_comp"/>
</dbReference>
<reference evidence="10" key="2">
    <citation type="journal article" date="2022" name="Food Funct.">
        <title>Lactobacillus kefiranofaciens ZW18 from Kefir enhances the anti-tumor effect of anti-programmed cell death 1 (PD-1) immunotherapy by modulating the gut microbiota.</title>
        <authorList>
            <person name="Zhao J."/>
            <person name="Wang Y."/>
            <person name="Wang J."/>
            <person name="Lv M."/>
            <person name="Zhou C."/>
            <person name="Jia L."/>
            <person name="Geng W."/>
        </authorList>
    </citation>
    <scope>NUCLEOTIDE SEQUENCE</scope>
    <source>
        <strain evidence="10">ZW18</strain>
    </source>
</reference>
<evidence type="ECO:0000256" key="5">
    <source>
        <dbReference type="ARBA" id="ARBA00022679"/>
    </source>
</evidence>
<keyword evidence="11" id="KW-1185">Reference proteome</keyword>
<evidence type="ECO:0000256" key="6">
    <source>
        <dbReference type="ARBA" id="ARBA00022683"/>
    </source>
</evidence>
<evidence type="ECO:0000256" key="1">
    <source>
        <dbReference type="ARBA" id="ARBA00004496"/>
    </source>
</evidence>
<evidence type="ECO:0000256" key="3">
    <source>
        <dbReference type="ARBA" id="ARBA00022490"/>
    </source>
</evidence>
<protein>
    <submittedName>
        <fullName evidence="10">PTS sugar transporter subunit IIA</fullName>
    </submittedName>
    <submittedName>
        <fullName evidence="9">PTS system, mannose-specific IIA component</fullName>
    </submittedName>
</protein>
<keyword evidence="4 10" id="KW-0762">Sugar transport</keyword>
<dbReference type="InterPro" id="IPR033887">
    <property type="entry name" value="PTS_IIA_man"/>
</dbReference>